<keyword evidence="1" id="KW-0805">Transcription regulation</keyword>
<keyword evidence="3" id="KW-0804">Transcription</keyword>
<dbReference type="PROSITE" id="PS01124">
    <property type="entry name" value="HTH_ARAC_FAMILY_2"/>
    <property type="match status" value="1"/>
</dbReference>
<protein>
    <submittedName>
        <fullName evidence="5">AraC family transcriptional regulator</fullName>
    </submittedName>
</protein>
<dbReference type="Pfam" id="PF20240">
    <property type="entry name" value="DUF6597"/>
    <property type="match status" value="1"/>
</dbReference>
<sequence length="248" mass="27934">MPAGEFRYERILPSPAAGLVINLLEDETRVYQDDETRLCLRASGSVIGGPYRQSWIIDTAEQVRVMGVVFRPGGVHALIGLDAEELGKRDINLDDLFGANARRLRQRLLETTSPRQRLELLEQWLRTWSDDPSPDAVVLHAIAHLGCVPEVPSIGRLQRDSGYSAHRFGLLFRRHVGMTAKQYARLMRFRAVVSMAHPNAQPDWSRIAVDGGYCDQAHLSHEFRRFAGITPSQFAAMRGPYPNHIPLD</sequence>
<dbReference type="PANTHER" id="PTHR46796">
    <property type="entry name" value="HTH-TYPE TRANSCRIPTIONAL ACTIVATOR RHAS-RELATED"/>
    <property type="match status" value="1"/>
</dbReference>
<evidence type="ECO:0000256" key="1">
    <source>
        <dbReference type="ARBA" id="ARBA00023015"/>
    </source>
</evidence>
<dbReference type="EMBL" id="JADIKG010000011">
    <property type="protein sequence ID" value="MFK2873457.1"/>
    <property type="molecule type" value="Genomic_DNA"/>
</dbReference>
<evidence type="ECO:0000313" key="5">
    <source>
        <dbReference type="EMBL" id="MFK2873457.1"/>
    </source>
</evidence>
<dbReference type="Gene3D" id="1.10.10.60">
    <property type="entry name" value="Homeodomain-like"/>
    <property type="match status" value="1"/>
</dbReference>
<evidence type="ECO:0000256" key="2">
    <source>
        <dbReference type="ARBA" id="ARBA00023125"/>
    </source>
</evidence>
<dbReference type="InterPro" id="IPR046532">
    <property type="entry name" value="DUF6597"/>
</dbReference>
<proteinExistence type="predicted"/>
<dbReference type="Proteomes" id="UP001620405">
    <property type="component" value="Unassembled WGS sequence"/>
</dbReference>
<name>A0ABW8ITZ3_9GAMM</name>
<dbReference type="InterPro" id="IPR009057">
    <property type="entry name" value="Homeodomain-like_sf"/>
</dbReference>
<keyword evidence="6" id="KW-1185">Reference proteome</keyword>
<feature type="domain" description="HTH araC/xylS-type" evidence="4">
    <location>
        <begin position="153"/>
        <end position="237"/>
    </location>
</feature>
<gene>
    <name evidence="5" type="ORF">ISP13_07915</name>
</gene>
<dbReference type="SMART" id="SM00342">
    <property type="entry name" value="HTH_ARAC"/>
    <property type="match status" value="1"/>
</dbReference>
<evidence type="ECO:0000313" key="6">
    <source>
        <dbReference type="Proteomes" id="UP001620405"/>
    </source>
</evidence>
<organism evidence="5 6">
    <name type="scientific">Dyella lipolytica</name>
    <dbReference type="NCBI Taxonomy" id="1867835"/>
    <lineage>
        <taxon>Bacteria</taxon>
        <taxon>Pseudomonadati</taxon>
        <taxon>Pseudomonadota</taxon>
        <taxon>Gammaproteobacteria</taxon>
        <taxon>Lysobacterales</taxon>
        <taxon>Rhodanobacteraceae</taxon>
        <taxon>Dyella</taxon>
    </lineage>
</organism>
<accession>A0ABW8ITZ3</accession>
<evidence type="ECO:0000259" key="4">
    <source>
        <dbReference type="PROSITE" id="PS01124"/>
    </source>
</evidence>
<dbReference type="InterPro" id="IPR050204">
    <property type="entry name" value="AraC_XylS_family_regulators"/>
</dbReference>
<dbReference type="Pfam" id="PF12833">
    <property type="entry name" value="HTH_18"/>
    <property type="match status" value="1"/>
</dbReference>
<dbReference type="InterPro" id="IPR018060">
    <property type="entry name" value="HTH_AraC"/>
</dbReference>
<keyword evidence="2" id="KW-0238">DNA-binding</keyword>
<reference evidence="5 6" key="1">
    <citation type="submission" date="2020-10" db="EMBL/GenBank/DDBJ databases">
        <title>Phylogeny of dyella-like bacteria.</title>
        <authorList>
            <person name="Fu J."/>
        </authorList>
    </citation>
    <scope>NUCLEOTIDE SEQUENCE [LARGE SCALE GENOMIC DNA]</scope>
    <source>
        <strain evidence="5 6">DHOB07</strain>
    </source>
</reference>
<evidence type="ECO:0000256" key="3">
    <source>
        <dbReference type="ARBA" id="ARBA00023163"/>
    </source>
</evidence>
<dbReference type="SUPFAM" id="SSF46689">
    <property type="entry name" value="Homeodomain-like"/>
    <property type="match status" value="1"/>
</dbReference>
<comment type="caution">
    <text evidence="5">The sequence shown here is derived from an EMBL/GenBank/DDBJ whole genome shotgun (WGS) entry which is preliminary data.</text>
</comment>